<name>A0A0L8GM55_OCTBM</name>
<accession>A0A0L8GM55</accession>
<reference evidence="1" key="1">
    <citation type="submission" date="2015-07" db="EMBL/GenBank/DDBJ databases">
        <title>MeaNS - Measles Nucleotide Surveillance Program.</title>
        <authorList>
            <person name="Tran T."/>
            <person name="Druce J."/>
        </authorList>
    </citation>
    <scope>NUCLEOTIDE SEQUENCE</scope>
    <source>
        <strain evidence="1">UCB-OBI-ISO-001</strain>
        <tissue evidence="1">Gonad</tissue>
    </source>
</reference>
<proteinExistence type="predicted"/>
<gene>
    <name evidence="1" type="ORF">OCBIM_22031485mg</name>
</gene>
<organism evidence="1">
    <name type="scientific">Octopus bimaculoides</name>
    <name type="common">California two-spotted octopus</name>
    <dbReference type="NCBI Taxonomy" id="37653"/>
    <lineage>
        <taxon>Eukaryota</taxon>
        <taxon>Metazoa</taxon>
        <taxon>Spiralia</taxon>
        <taxon>Lophotrochozoa</taxon>
        <taxon>Mollusca</taxon>
        <taxon>Cephalopoda</taxon>
        <taxon>Coleoidea</taxon>
        <taxon>Octopodiformes</taxon>
        <taxon>Octopoda</taxon>
        <taxon>Incirrata</taxon>
        <taxon>Octopodidae</taxon>
        <taxon>Octopus</taxon>
    </lineage>
</organism>
<sequence length="39" mass="4392">MGTNQWNSLQKLSPIPALPVRPTYLWLPPSKIVEIKGSM</sequence>
<evidence type="ECO:0000313" key="1">
    <source>
        <dbReference type="EMBL" id="KOF77939.1"/>
    </source>
</evidence>
<dbReference type="EMBL" id="KQ421261">
    <property type="protein sequence ID" value="KOF77939.1"/>
    <property type="molecule type" value="Genomic_DNA"/>
</dbReference>
<protein>
    <submittedName>
        <fullName evidence="1">Uncharacterized protein</fullName>
    </submittedName>
</protein>
<dbReference type="AlphaFoldDB" id="A0A0L8GM55"/>